<dbReference type="AlphaFoldDB" id="A0AAE3H7E1"/>
<dbReference type="Pfam" id="PF00534">
    <property type="entry name" value="Glycos_transf_1"/>
    <property type="match status" value="1"/>
</dbReference>
<dbReference type="Proteomes" id="UP001204144">
    <property type="component" value="Unassembled WGS sequence"/>
</dbReference>
<dbReference type="PANTHER" id="PTHR12526">
    <property type="entry name" value="GLYCOSYLTRANSFERASE"/>
    <property type="match status" value="1"/>
</dbReference>
<sequence length="786" mass="89633">MRNQKTYNYNNNIRGNELNIKFLKSHNNLENASKLPEILFITSFPPRECGIATYSQDLILALKNKFVNSFNISICALESDNEKHSYQEKIKFKLNTDQPGSFAVLANEINQDQNIAMVMIQHEFGFYVKREFEFQQFLVAINKPIVLGFHTVLPNPNASLKFNVVKIAAESTSIVVMTKSSMKILVEDYGIEEDKIVIIPHGTHLVEHQDKDLLKLKYDLEGKKVLSTFGLLSSGKNIETTIDALPEIVKKNKNVMFLIIGKTHPTVFNQEGEKYRNMLKEKVEFLGLTNNVRFVNYFLPLHDLLEYLQLTDIYVFTSKDPNQAVSGTFSYAISCGCPIVSTPIPHAVEVLKHDAGVIFDFGDSKKLSLEINKLLKSNSLRKNISSIGLHSMAPTAWENAAIAHALLFQKVASKKIVLEYKMPEANLNYLKKMTTNFGIIQFSIIHEPDINSGYTVDDNARALVATCMHFQNTNDPADLPYIKIYLNFIVFCLQTNTRFLNYVDENKQFTQQNYETNLEDSNGRAIWALGYLISVGDSLPEELVKQAHTALDFALTNIIDIHSSRAMAFIIKGLYYRNTVNKDLRDIILLSQMSNRLVQMYLHESEKNWDWYESYLTYGNSILPEALLCAYLATSEPIYKEIAKSSFDFLLSKIFIGEGISVISNNGWLHRGEEDNRITQGGEQAIDITYTILALDKFRKVFHENNYSEKMRTAFSWFLGNNHLHQIVYNPCTGGCYDGLEDTYININQGAESTVSYLMARLTMENVKKPNQIRTVELPQQVEVYL</sequence>
<reference evidence="2 3" key="1">
    <citation type="submission" date="2018-11" db="EMBL/GenBank/DDBJ databases">
        <title>Novel bacteria species description.</title>
        <authorList>
            <person name="Han J.-H."/>
        </authorList>
    </citation>
    <scope>NUCLEOTIDE SEQUENCE [LARGE SCALE GENOMIC DNA]</scope>
    <source>
        <strain evidence="2 3">KCTC23259</strain>
    </source>
</reference>
<evidence type="ECO:0000313" key="3">
    <source>
        <dbReference type="Proteomes" id="UP001204144"/>
    </source>
</evidence>
<protein>
    <submittedName>
        <fullName evidence="2">Glycosyltransferase</fullName>
    </submittedName>
</protein>
<name>A0AAE3H7E1_9BACT</name>
<dbReference type="EMBL" id="RJUF01000184">
    <property type="protein sequence ID" value="MCP9765530.1"/>
    <property type="molecule type" value="Genomic_DNA"/>
</dbReference>
<dbReference type="InterPro" id="IPR008928">
    <property type="entry name" value="6-hairpin_glycosidase_sf"/>
</dbReference>
<dbReference type="SUPFAM" id="SSF53756">
    <property type="entry name" value="UDP-Glycosyltransferase/glycogen phosphorylase"/>
    <property type="match status" value="1"/>
</dbReference>
<dbReference type="PANTHER" id="PTHR12526:SF572">
    <property type="entry name" value="BLL5144 PROTEIN"/>
    <property type="match status" value="1"/>
</dbReference>
<gene>
    <name evidence="2" type="ORF">EGI31_21555</name>
</gene>
<comment type="caution">
    <text evidence="2">The sequence shown here is derived from an EMBL/GenBank/DDBJ whole genome shotgun (WGS) entry which is preliminary data.</text>
</comment>
<dbReference type="RefSeq" id="WP_255039236.1">
    <property type="nucleotide sequence ID" value="NZ_RJUF01000184.1"/>
</dbReference>
<proteinExistence type="predicted"/>
<dbReference type="GO" id="GO:0016757">
    <property type="term" value="F:glycosyltransferase activity"/>
    <property type="evidence" value="ECO:0007669"/>
    <property type="project" value="InterPro"/>
</dbReference>
<evidence type="ECO:0000313" key="2">
    <source>
        <dbReference type="EMBL" id="MCP9765530.1"/>
    </source>
</evidence>
<dbReference type="Gene3D" id="3.40.50.2000">
    <property type="entry name" value="Glycogen Phosphorylase B"/>
    <property type="match status" value="2"/>
</dbReference>
<accession>A0AAE3H7E1</accession>
<evidence type="ECO:0000259" key="1">
    <source>
        <dbReference type="Pfam" id="PF00534"/>
    </source>
</evidence>
<dbReference type="GO" id="GO:0005975">
    <property type="term" value="P:carbohydrate metabolic process"/>
    <property type="evidence" value="ECO:0007669"/>
    <property type="project" value="InterPro"/>
</dbReference>
<keyword evidence="3" id="KW-1185">Reference proteome</keyword>
<feature type="domain" description="Glycosyl transferase family 1" evidence="1">
    <location>
        <begin position="221"/>
        <end position="386"/>
    </location>
</feature>
<dbReference type="SUPFAM" id="SSF48208">
    <property type="entry name" value="Six-hairpin glycosidases"/>
    <property type="match status" value="1"/>
</dbReference>
<organism evidence="2 3">
    <name type="scientific">Lacihabitans soyangensis</name>
    <dbReference type="NCBI Taxonomy" id="869394"/>
    <lineage>
        <taxon>Bacteria</taxon>
        <taxon>Pseudomonadati</taxon>
        <taxon>Bacteroidota</taxon>
        <taxon>Cytophagia</taxon>
        <taxon>Cytophagales</taxon>
        <taxon>Leadbetterellaceae</taxon>
        <taxon>Lacihabitans</taxon>
    </lineage>
</organism>
<dbReference type="InterPro" id="IPR001296">
    <property type="entry name" value="Glyco_trans_1"/>
</dbReference>